<organism evidence="2 3">
    <name type="scientific">Cannabis sativa</name>
    <name type="common">Hemp</name>
    <name type="synonym">Marijuana</name>
    <dbReference type="NCBI Taxonomy" id="3483"/>
    <lineage>
        <taxon>Eukaryota</taxon>
        <taxon>Viridiplantae</taxon>
        <taxon>Streptophyta</taxon>
        <taxon>Embryophyta</taxon>
        <taxon>Tracheophyta</taxon>
        <taxon>Spermatophyta</taxon>
        <taxon>Magnoliopsida</taxon>
        <taxon>eudicotyledons</taxon>
        <taxon>Gunneridae</taxon>
        <taxon>Pentapetalae</taxon>
        <taxon>rosids</taxon>
        <taxon>fabids</taxon>
        <taxon>Rosales</taxon>
        <taxon>Cannabaceae</taxon>
        <taxon>Cannabis</taxon>
    </lineage>
</organism>
<proteinExistence type="predicted"/>
<feature type="compositionally biased region" description="Polar residues" evidence="1">
    <location>
        <begin position="1"/>
        <end position="31"/>
    </location>
</feature>
<reference evidence="2" key="1">
    <citation type="submission" date="2018-11" db="EMBL/GenBank/DDBJ databases">
        <authorList>
            <person name="Grassa J C."/>
        </authorList>
    </citation>
    <scope>NUCLEOTIDE SEQUENCE [LARGE SCALE GENOMIC DNA]</scope>
</reference>
<reference evidence="2" key="2">
    <citation type="submission" date="2021-03" db="UniProtKB">
        <authorList>
            <consortium name="EnsemblPlants"/>
        </authorList>
    </citation>
    <scope>IDENTIFICATION</scope>
</reference>
<name>A0A803NZX3_CANSA</name>
<sequence>MSTGEQTPSAGSQVDRSAPHPTQTNSNVAAQSSNTAMGASSSSVVVPQFGSTLNQPFALKLDRNNFSLWKTMVSAIVKGHRLDGYLTGKKVKPQEFISTPNLDGQPGFGVEMNPEYEQWVVHDQLLMGWLYGSMTETIATEVMGCSTSTDLWRALEALYGAHSKAKMDEYRTKIQTVNKGSQSMVEYLRQKRQWADVLALAGASYPEQQRNL</sequence>
<dbReference type="OrthoDB" id="1166576at2759"/>
<dbReference type="Pfam" id="PF14223">
    <property type="entry name" value="Retrotran_gag_2"/>
    <property type="match status" value="1"/>
</dbReference>
<dbReference type="Gramene" id="evm.model.02.307">
    <property type="protein sequence ID" value="cds.evm.model.02.307"/>
    <property type="gene ID" value="evm.TU.02.307"/>
</dbReference>
<protein>
    <recommendedName>
        <fullName evidence="4">Retrotransposon Copia-like N-terminal domain-containing protein</fullName>
    </recommendedName>
</protein>
<evidence type="ECO:0000256" key="1">
    <source>
        <dbReference type="SAM" id="MobiDB-lite"/>
    </source>
</evidence>
<evidence type="ECO:0000313" key="3">
    <source>
        <dbReference type="Proteomes" id="UP000596661"/>
    </source>
</evidence>
<feature type="region of interest" description="Disordered" evidence="1">
    <location>
        <begin position="1"/>
        <end position="35"/>
    </location>
</feature>
<dbReference type="EMBL" id="UZAU01000097">
    <property type="status" value="NOT_ANNOTATED_CDS"/>
    <property type="molecule type" value="Genomic_DNA"/>
</dbReference>
<dbReference type="PANTHER" id="PTHR47481:SF31">
    <property type="entry name" value="OS01G0873500 PROTEIN"/>
    <property type="match status" value="1"/>
</dbReference>
<dbReference type="Proteomes" id="UP000596661">
    <property type="component" value="Chromosome 2"/>
</dbReference>
<dbReference type="EnsemblPlants" id="evm.model.02.307">
    <property type="protein sequence ID" value="cds.evm.model.02.307"/>
    <property type="gene ID" value="evm.TU.02.307"/>
</dbReference>
<evidence type="ECO:0008006" key="4">
    <source>
        <dbReference type="Google" id="ProtNLM"/>
    </source>
</evidence>
<keyword evidence="3" id="KW-1185">Reference proteome</keyword>
<dbReference type="PANTHER" id="PTHR47481">
    <property type="match status" value="1"/>
</dbReference>
<evidence type="ECO:0000313" key="2">
    <source>
        <dbReference type="EnsemblPlants" id="cds.evm.model.02.307"/>
    </source>
</evidence>
<accession>A0A803NZX3</accession>
<dbReference type="AlphaFoldDB" id="A0A803NZX3"/>